<gene>
    <name evidence="5" type="ORF">OJ997_10825</name>
</gene>
<evidence type="ECO:0000256" key="1">
    <source>
        <dbReference type="ARBA" id="ARBA00023015"/>
    </source>
</evidence>
<keyword evidence="2" id="KW-0238">DNA-binding</keyword>
<keyword evidence="1" id="KW-0805">Transcription regulation</keyword>
<evidence type="ECO:0000313" key="5">
    <source>
        <dbReference type="EMBL" id="MDA0180787.1"/>
    </source>
</evidence>
<dbReference type="AlphaFoldDB" id="A0A9X3N9J8"/>
<feature type="domain" description="GntR C-terminal" evidence="4">
    <location>
        <begin position="1"/>
        <end position="78"/>
    </location>
</feature>
<sequence length="102" mass="11263">MRAANDRFAYALRDGDVDAALAADDAFHGVFVTAAANAEIPRTLERLMPRIRRLERLRFGSLSGRASVKQHAEILLAAPEDVADLVKQNWLSLGALIDRSFE</sequence>
<keyword evidence="3" id="KW-0804">Transcription</keyword>
<comment type="caution">
    <text evidence="5">The sequence shown here is derived from an EMBL/GenBank/DDBJ whole genome shotgun (WGS) entry which is preliminary data.</text>
</comment>
<protein>
    <submittedName>
        <fullName evidence="5">FCD domain-containing protein</fullName>
    </submittedName>
</protein>
<organism evidence="5 6">
    <name type="scientific">Solirubrobacter phytolaccae</name>
    <dbReference type="NCBI Taxonomy" id="1404360"/>
    <lineage>
        <taxon>Bacteria</taxon>
        <taxon>Bacillati</taxon>
        <taxon>Actinomycetota</taxon>
        <taxon>Thermoleophilia</taxon>
        <taxon>Solirubrobacterales</taxon>
        <taxon>Solirubrobacteraceae</taxon>
        <taxon>Solirubrobacter</taxon>
    </lineage>
</organism>
<dbReference type="Proteomes" id="UP001147653">
    <property type="component" value="Unassembled WGS sequence"/>
</dbReference>
<dbReference type="InterPro" id="IPR011711">
    <property type="entry name" value="GntR_C"/>
</dbReference>
<evidence type="ECO:0000313" key="6">
    <source>
        <dbReference type="Proteomes" id="UP001147653"/>
    </source>
</evidence>
<dbReference type="RefSeq" id="WP_270025205.1">
    <property type="nucleotide sequence ID" value="NZ_JAPDDP010000016.1"/>
</dbReference>
<dbReference type="SUPFAM" id="SSF48008">
    <property type="entry name" value="GntR ligand-binding domain-like"/>
    <property type="match status" value="1"/>
</dbReference>
<evidence type="ECO:0000259" key="4">
    <source>
        <dbReference type="Pfam" id="PF07729"/>
    </source>
</evidence>
<dbReference type="Pfam" id="PF07729">
    <property type="entry name" value="FCD"/>
    <property type="match status" value="1"/>
</dbReference>
<dbReference type="Gene3D" id="1.20.120.530">
    <property type="entry name" value="GntR ligand-binding domain-like"/>
    <property type="match status" value="1"/>
</dbReference>
<keyword evidence="6" id="KW-1185">Reference proteome</keyword>
<dbReference type="InterPro" id="IPR008920">
    <property type="entry name" value="TF_FadR/GntR_C"/>
</dbReference>
<name>A0A9X3N9J8_9ACTN</name>
<proteinExistence type="predicted"/>
<evidence type="ECO:0000256" key="3">
    <source>
        <dbReference type="ARBA" id="ARBA00023163"/>
    </source>
</evidence>
<evidence type="ECO:0000256" key="2">
    <source>
        <dbReference type="ARBA" id="ARBA00023125"/>
    </source>
</evidence>
<dbReference type="EMBL" id="JAPDDP010000016">
    <property type="protein sequence ID" value="MDA0180787.1"/>
    <property type="molecule type" value="Genomic_DNA"/>
</dbReference>
<reference evidence="5" key="1">
    <citation type="submission" date="2022-10" db="EMBL/GenBank/DDBJ databases">
        <title>The WGS of Solirubrobacter phytolaccae KCTC 29190.</title>
        <authorList>
            <person name="Jiang Z."/>
        </authorList>
    </citation>
    <scope>NUCLEOTIDE SEQUENCE</scope>
    <source>
        <strain evidence="5">KCTC 29190</strain>
    </source>
</reference>
<dbReference type="GO" id="GO:0003677">
    <property type="term" value="F:DNA binding"/>
    <property type="evidence" value="ECO:0007669"/>
    <property type="project" value="UniProtKB-KW"/>
</dbReference>
<accession>A0A9X3N9J8</accession>